<dbReference type="PANTHER" id="PTHR36436:SF6">
    <property type="entry name" value="SLL5081 PROTEIN"/>
    <property type="match status" value="1"/>
</dbReference>
<dbReference type="InterPro" id="IPR015315">
    <property type="entry name" value="DUF1963"/>
</dbReference>
<dbReference type="Pfam" id="PF09234">
    <property type="entry name" value="DUF1963"/>
    <property type="match status" value="1"/>
</dbReference>
<keyword evidence="3" id="KW-1185">Reference proteome</keyword>
<protein>
    <submittedName>
        <fullName evidence="2">DUF1963 domain-containing protein</fullName>
    </submittedName>
</protein>
<organism evidence="2 3">
    <name type="scientific">Rhizobium deserti</name>
    <dbReference type="NCBI Taxonomy" id="2547961"/>
    <lineage>
        <taxon>Bacteria</taxon>
        <taxon>Pseudomonadati</taxon>
        <taxon>Pseudomonadota</taxon>
        <taxon>Alphaproteobacteria</taxon>
        <taxon>Hyphomicrobiales</taxon>
        <taxon>Rhizobiaceae</taxon>
        <taxon>Rhizobium/Agrobacterium group</taxon>
        <taxon>Rhizobium</taxon>
    </lineage>
</organism>
<dbReference type="InterPro" id="IPR035948">
    <property type="entry name" value="YwqG-like_sf"/>
</dbReference>
<dbReference type="OrthoDB" id="8376466at2"/>
<dbReference type="PANTHER" id="PTHR36436">
    <property type="entry name" value="SLL5081 PROTEIN"/>
    <property type="match status" value="1"/>
</dbReference>
<gene>
    <name evidence="2" type="ORF">E2F50_05420</name>
</gene>
<dbReference type="SUPFAM" id="SSF103032">
    <property type="entry name" value="Hypothetical protein YwqG"/>
    <property type="match status" value="1"/>
</dbReference>
<name>A0A4R5UNS8_9HYPH</name>
<feature type="region of interest" description="Disordered" evidence="1">
    <location>
        <begin position="46"/>
        <end position="67"/>
    </location>
</feature>
<dbReference type="Proteomes" id="UP000295238">
    <property type="component" value="Unassembled WGS sequence"/>
</dbReference>
<accession>A0A4R5UNS8</accession>
<dbReference type="EMBL" id="SMTL01000001">
    <property type="protein sequence ID" value="TDK39551.1"/>
    <property type="molecule type" value="Genomic_DNA"/>
</dbReference>
<comment type="caution">
    <text evidence="2">The sequence shown here is derived from an EMBL/GenBank/DDBJ whole genome shotgun (WGS) entry which is preliminary data.</text>
</comment>
<dbReference type="RefSeq" id="WP_133314996.1">
    <property type="nucleotide sequence ID" value="NZ_SMTL01000001.1"/>
</dbReference>
<evidence type="ECO:0000313" key="3">
    <source>
        <dbReference type="Proteomes" id="UP000295238"/>
    </source>
</evidence>
<evidence type="ECO:0000256" key="1">
    <source>
        <dbReference type="SAM" id="MobiDB-lite"/>
    </source>
</evidence>
<dbReference type="AlphaFoldDB" id="A0A4R5UNS8"/>
<feature type="compositionally biased region" description="Basic and acidic residues" evidence="1">
    <location>
        <begin position="55"/>
        <end position="67"/>
    </location>
</feature>
<evidence type="ECO:0000313" key="2">
    <source>
        <dbReference type="EMBL" id="TDK39551.1"/>
    </source>
</evidence>
<dbReference type="Gene3D" id="2.30.320.10">
    <property type="entry name" value="YwqG-like"/>
    <property type="match status" value="1"/>
</dbReference>
<reference evidence="2 3" key="1">
    <citation type="submission" date="2019-03" db="EMBL/GenBank/DDBJ databases">
        <title>Rhizobium sp. nov., an bacterium isolated from biocrust in Mu Us Desert.</title>
        <authorList>
            <person name="Lixiong L."/>
        </authorList>
    </citation>
    <scope>NUCLEOTIDE SEQUENCE [LARGE SCALE GENOMIC DNA]</scope>
    <source>
        <strain evidence="2 3">SPY-1</strain>
    </source>
</reference>
<proteinExistence type="predicted"/>
<sequence>MNMFDTPAQAHQVIEERFAPDMVEMIASQLRPVVVFSVQDADRKGGSRIGGVPDLPKDTEWPRRPVPENTDEIAKRAGEPYDKELRAHLAGGLPYAFFAQVDLGEAAGLGEVASCLPSEGRLLFFYDMIAGPFDSGTQSAKVIWDRSPSDSLLQAAVPAELSDAAAAYRQMAEQTNKQYGLQPETRAPGAPQPGTSYGGPSRPMALKLALQLPVYSSLEFQASGRLEKTYSADRAVVGGSQKFSQAYGELSGEYYPGNQLLGAPVPVQDDPRYDAVVVSEYNTQFLSGEDWAKNRDKVIEKAKEWRLLLQVEVSDWMQDSAEGTVYFLIREKDLENRAFDRVVAVYQQT</sequence>
<feature type="region of interest" description="Disordered" evidence="1">
    <location>
        <begin position="178"/>
        <end position="200"/>
    </location>
</feature>